<comment type="caution">
    <text evidence="1">The sequence shown here is derived from an EMBL/GenBank/DDBJ whole genome shotgun (WGS) entry which is preliminary data.</text>
</comment>
<gene>
    <name evidence="1" type="ORF">FA95DRAFT_1555096</name>
</gene>
<evidence type="ECO:0000313" key="1">
    <source>
        <dbReference type="EMBL" id="KAI0050850.1"/>
    </source>
</evidence>
<dbReference type="Proteomes" id="UP000814033">
    <property type="component" value="Unassembled WGS sequence"/>
</dbReference>
<dbReference type="EMBL" id="MU275857">
    <property type="protein sequence ID" value="KAI0050850.1"/>
    <property type="molecule type" value="Genomic_DNA"/>
</dbReference>
<reference evidence="1" key="2">
    <citation type="journal article" date="2022" name="New Phytol.">
        <title>Evolutionary transition to the ectomycorrhizal habit in the genomes of a hyperdiverse lineage of mushroom-forming fungi.</title>
        <authorList>
            <person name="Looney B."/>
            <person name="Miyauchi S."/>
            <person name="Morin E."/>
            <person name="Drula E."/>
            <person name="Courty P.E."/>
            <person name="Kohler A."/>
            <person name="Kuo A."/>
            <person name="LaButti K."/>
            <person name="Pangilinan J."/>
            <person name="Lipzen A."/>
            <person name="Riley R."/>
            <person name="Andreopoulos W."/>
            <person name="He G."/>
            <person name="Johnson J."/>
            <person name="Nolan M."/>
            <person name="Tritt A."/>
            <person name="Barry K.W."/>
            <person name="Grigoriev I.V."/>
            <person name="Nagy L.G."/>
            <person name="Hibbett D."/>
            <person name="Henrissat B."/>
            <person name="Matheny P.B."/>
            <person name="Labbe J."/>
            <person name="Martin F.M."/>
        </authorList>
    </citation>
    <scope>NUCLEOTIDE SEQUENCE</scope>
    <source>
        <strain evidence="1">FP105234-sp</strain>
    </source>
</reference>
<protein>
    <submittedName>
        <fullName evidence="1">Uncharacterized protein</fullName>
    </submittedName>
</protein>
<reference evidence="1" key="1">
    <citation type="submission" date="2021-02" db="EMBL/GenBank/DDBJ databases">
        <authorList>
            <consortium name="DOE Joint Genome Institute"/>
            <person name="Ahrendt S."/>
            <person name="Looney B.P."/>
            <person name="Miyauchi S."/>
            <person name="Morin E."/>
            <person name="Drula E."/>
            <person name="Courty P.E."/>
            <person name="Chicoki N."/>
            <person name="Fauchery L."/>
            <person name="Kohler A."/>
            <person name="Kuo A."/>
            <person name="Labutti K."/>
            <person name="Pangilinan J."/>
            <person name="Lipzen A."/>
            <person name="Riley R."/>
            <person name="Andreopoulos W."/>
            <person name="He G."/>
            <person name="Johnson J."/>
            <person name="Barry K.W."/>
            <person name="Grigoriev I.V."/>
            <person name="Nagy L."/>
            <person name="Hibbett D."/>
            <person name="Henrissat B."/>
            <person name="Matheny P.B."/>
            <person name="Labbe J."/>
            <person name="Martin F."/>
        </authorList>
    </citation>
    <scope>NUCLEOTIDE SEQUENCE</scope>
    <source>
        <strain evidence="1">FP105234-sp</strain>
    </source>
</reference>
<evidence type="ECO:0000313" key="2">
    <source>
        <dbReference type="Proteomes" id="UP000814033"/>
    </source>
</evidence>
<accession>A0ACB8S4P1</accession>
<proteinExistence type="predicted"/>
<organism evidence="1 2">
    <name type="scientific">Auriscalpium vulgare</name>
    <dbReference type="NCBI Taxonomy" id="40419"/>
    <lineage>
        <taxon>Eukaryota</taxon>
        <taxon>Fungi</taxon>
        <taxon>Dikarya</taxon>
        <taxon>Basidiomycota</taxon>
        <taxon>Agaricomycotina</taxon>
        <taxon>Agaricomycetes</taxon>
        <taxon>Russulales</taxon>
        <taxon>Auriscalpiaceae</taxon>
        <taxon>Auriscalpium</taxon>
    </lineage>
</organism>
<sequence length="98" mass="10582">MTTVDYRFSPPSQRSTPSVASGQDAGPGAPQNSETPHHHGEKARAAASSVKPDAAQDVSHTQAPQHKLAIQIIKRLFAFIIILKIRRADSKAQKEDDA</sequence>
<keyword evidence="2" id="KW-1185">Reference proteome</keyword>
<name>A0ACB8S4P1_9AGAM</name>